<evidence type="ECO:0000256" key="2">
    <source>
        <dbReference type="ARBA" id="ARBA00008445"/>
    </source>
</evidence>
<keyword evidence="4 12" id="KW-0813">Transport</keyword>
<evidence type="ECO:0000256" key="6">
    <source>
        <dbReference type="ARBA" id="ARBA00022692"/>
    </source>
</evidence>
<evidence type="ECO:0000256" key="12">
    <source>
        <dbReference type="RuleBase" id="RU365087"/>
    </source>
</evidence>
<dbReference type="Proteomes" id="UP000476030">
    <property type="component" value="Unassembled WGS sequence"/>
</dbReference>
<protein>
    <recommendedName>
        <fullName evidence="3 12">Protein-export membrane protein SecG</fullName>
    </recommendedName>
</protein>
<gene>
    <name evidence="14" type="primary">secG</name>
    <name evidence="14" type="ORF">GQE98_07420</name>
</gene>
<dbReference type="NCBIfam" id="TIGR00810">
    <property type="entry name" value="secG"/>
    <property type="match status" value="1"/>
</dbReference>
<keyword evidence="9 12" id="KW-0811">Translocation</keyword>
<feature type="transmembrane region" description="Helical" evidence="12">
    <location>
        <begin position="51"/>
        <end position="69"/>
    </location>
</feature>
<evidence type="ECO:0000313" key="14">
    <source>
        <dbReference type="EMBL" id="MZR30464.1"/>
    </source>
</evidence>
<keyword evidence="5 12" id="KW-1003">Cell membrane</keyword>
<evidence type="ECO:0000256" key="9">
    <source>
        <dbReference type="ARBA" id="ARBA00023010"/>
    </source>
</evidence>
<accession>A0A6L8W7I5</accession>
<dbReference type="EMBL" id="WTUW01000002">
    <property type="protein sequence ID" value="MZR30464.1"/>
    <property type="molecule type" value="Genomic_DNA"/>
</dbReference>
<keyword evidence="10 12" id="KW-0472">Membrane</keyword>
<dbReference type="PANTHER" id="PTHR34182:SF1">
    <property type="entry name" value="PROTEIN-EXPORT MEMBRANE PROTEIN SECG"/>
    <property type="match status" value="1"/>
</dbReference>
<evidence type="ECO:0000256" key="8">
    <source>
        <dbReference type="ARBA" id="ARBA00022989"/>
    </source>
</evidence>
<evidence type="ECO:0000256" key="4">
    <source>
        <dbReference type="ARBA" id="ARBA00022448"/>
    </source>
</evidence>
<comment type="caution">
    <text evidence="14">The sequence shown here is derived from an EMBL/GenBank/DDBJ whole genome shotgun (WGS) entry which is preliminary data.</text>
</comment>
<evidence type="ECO:0000256" key="13">
    <source>
        <dbReference type="SAM" id="MobiDB-lite"/>
    </source>
</evidence>
<keyword evidence="7 12" id="KW-0653">Protein transport</keyword>
<dbReference type="GO" id="GO:0015450">
    <property type="term" value="F:protein-transporting ATPase activity"/>
    <property type="evidence" value="ECO:0007669"/>
    <property type="project" value="UniProtKB-UniRule"/>
</dbReference>
<organism evidence="14 15">
    <name type="scientific">Sneathiella litorea</name>
    <dbReference type="NCBI Taxonomy" id="2606216"/>
    <lineage>
        <taxon>Bacteria</taxon>
        <taxon>Pseudomonadati</taxon>
        <taxon>Pseudomonadota</taxon>
        <taxon>Alphaproteobacteria</taxon>
        <taxon>Sneathiellales</taxon>
        <taxon>Sneathiellaceae</taxon>
        <taxon>Sneathiella</taxon>
    </lineage>
</organism>
<comment type="caution">
    <text evidence="12">Lacks conserved residue(s) required for the propagation of feature annotation.</text>
</comment>
<dbReference type="Pfam" id="PF03840">
    <property type="entry name" value="SecG"/>
    <property type="match status" value="1"/>
</dbReference>
<evidence type="ECO:0000256" key="7">
    <source>
        <dbReference type="ARBA" id="ARBA00022927"/>
    </source>
</evidence>
<dbReference type="RefSeq" id="WP_161315046.1">
    <property type="nucleotide sequence ID" value="NZ_WTUW01000002.1"/>
</dbReference>
<dbReference type="AlphaFoldDB" id="A0A6L8W7I5"/>
<keyword evidence="15" id="KW-1185">Reference proteome</keyword>
<dbReference type="GO" id="GO:0009306">
    <property type="term" value="P:protein secretion"/>
    <property type="evidence" value="ECO:0007669"/>
    <property type="project" value="UniProtKB-UniRule"/>
</dbReference>
<keyword evidence="6 12" id="KW-0812">Transmembrane</keyword>
<dbReference type="PANTHER" id="PTHR34182">
    <property type="entry name" value="PROTEIN-EXPORT MEMBRANE PROTEIN SECG"/>
    <property type="match status" value="1"/>
</dbReference>
<feature type="compositionally biased region" description="Low complexity" evidence="13">
    <location>
        <begin position="93"/>
        <end position="110"/>
    </location>
</feature>
<dbReference type="PRINTS" id="PR01651">
    <property type="entry name" value="SECGEXPORT"/>
</dbReference>
<reference evidence="14 15" key="1">
    <citation type="submission" date="2019-12" db="EMBL/GenBank/DDBJ databases">
        <title>Snethiella sp. nov. sp. isolated from sea sand.</title>
        <authorList>
            <person name="Kim J."/>
            <person name="Jeong S.E."/>
            <person name="Jung H.S."/>
            <person name="Jeon C.O."/>
        </authorList>
    </citation>
    <scope>NUCLEOTIDE SEQUENCE [LARGE SCALE GENOMIC DNA]</scope>
    <source>
        <strain evidence="14 15">DP05</strain>
    </source>
</reference>
<evidence type="ECO:0000256" key="10">
    <source>
        <dbReference type="ARBA" id="ARBA00023136"/>
    </source>
</evidence>
<evidence type="ECO:0000256" key="3">
    <source>
        <dbReference type="ARBA" id="ARBA00017876"/>
    </source>
</evidence>
<evidence type="ECO:0000256" key="5">
    <source>
        <dbReference type="ARBA" id="ARBA00022475"/>
    </source>
</evidence>
<comment type="function">
    <text evidence="11 12">Involved in protein export. Participates in an early event of protein translocation.</text>
</comment>
<dbReference type="InterPro" id="IPR004692">
    <property type="entry name" value="SecG"/>
</dbReference>
<feature type="region of interest" description="Disordered" evidence="13">
    <location>
        <begin position="77"/>
        <end position="110"/>
    </location>
</feature>
<name>A0A6L8W7I5_9PROT</name>
<evidence type="ECO:0000313" key="15">
    <source>
        <dbReference type="Proteomes" id="UP000476030"/>
    </source>
</evidence>
<dbReference type="GO" id="GO:0043952">
    <property type="term" value="P:protein transport by the Sec complex"/>
    <property type="evidence" value="ECO:0007669"/>
    <property type="project" value="TreeGrafter"/>
</dbReference>
<sequence length="110" mass="10881">METVLLVIHIMIALFLIGVVLLQRSEGGALGIGGGGGAMTSRGAANLLTRTTAGLAAAFMLTSILLAIVSGTHSEPTSILDTPASTTDSSGQALPTVPAAPAEPTAPLSE</sequence>
<comment type="subcellular location">
    <subcellularLocation>
        <location evidence="1 12">Cell membrane</location>
        <topology evidence="1 12">Multi-pass membrane protein</topology>
    </subcellularLocation>
</comment>
<proteinExistence type="inferred from homology"/>
<comment type="similarity">
    <text evidence="2 12">Belongs to the SecG family.</text>
</comment>
<dbReference type="GO" id="GO:0065002">
    <property type="term" value="P:intracellular protein transmembrane transport"/>
    <property type="evidence" value="ECO:0007669"/>
    <property type="project" value="TreeGrafter"/>
</dbReference>
<evidence type="ECO:0000256" key="11">
    <source>
        <dbReference type="ARBA" id="ARBA00025182"/>
    </source>
</evidence>
<evidence type="ECO:0000256" key="1">
    <source>
        <dbReference type="ARBA" id="ARBA00004651"/>
    </source>
</evidence>
<dbReference type="GO" id="GO:0005886">
    <property type="term" value="C:plasma membrane"/>
    <property type="evidence" value="ECO:0007669"/>
    <property type="project" value="UniProtKB-SubCell"/>
</dbReference>
<feature type="compositionally biased region" description="Polar residues" evidence="13">
    <location>
        <begin position="77"/>
        <end position="92"/>
    </location>
</feature>
<keyword evidence="8 12" id="KW-1133">Transmembrane helix</keyword>